<evidence type="ECO:0000256" key="2">
    <source>
        <dbReference type="ARBA" id="ARBA00011903"/>
    </source>
</evidence>
<evidence type="ECO:0000256" key="1">
    <source>
        <dbReference type="ARBA" id="ARBA00007316"/>
    </source>
</evidence>
<evidence type="ECO:0000313" key="11">
    <source>
        <dbReference type="EMBL" id="MFC3441155.1"/>
    </source>
</evidence>
<dbReference type="PANTHER" id="PTHR32309">
    <property type="entry name" value="TYROSINE-PROTEIN KINASE"/>
    <property type="match status" value="1"/>
</dbReference>
<comment type="catalytic activity">
    <reaction evidence="8">
        <text>L-tyrosyl-[protein] + ATP = O-phospho-L-tyrosyl-[protein] + ADP + H(+)</text>
        <dbReference type="Rhea" id="RHEA:10596"/>
        <dbReference type="Rhea" id="RHEA-COMP:10136"/>
        <dbReference type="Rhea" id="RHEA-COMP:20101"/>
        <dbReference type="ChEBI" id="CHEBI:15378"/>
        <dbReference type="ChEBI" id="CHEBI:30616"/>
        <dbReference type="ChEBI" id="CHEBI:46858"/>
        <dbReference type="ChEBI" id="CHEBI:61978"/>
        <dbReference type="ChEBI" id="CHEBI:456216"/>
        <dbReference type="EC" id="2.7.10.2"/>
    </reaction>
</comment>
<dbReference type="Pfam" id="PF13614">
    <property type="entry name" value="AAA_31"/>
    <property type="match status" value="1"/>
</dbReference>
<dbReference type="SUPFAM" id="SSF52540">
    <property type="entry name" value="P-loop containing nucleoside triphosphate hydrolases"/>
    <property type="match status" value="1"/>
</dbReference>
<evidence type="ECO:0000256" key="3">
    <source>
        <dbReference type="ARBA" id="ARBA00022679"/>
    </source>
</evidence>
<name>A0ABV7NFF3_9SPHN</name>
<dbReference type="EMBL" id="JBHRVU010000004">
    <property type="protein sequence ID" value="MFC3441155.1"/>
    <property type="molecule type" value="Genomic_DNA"/>
</dbReference>
<keyword evidence="7" id="KW-0829">Tyrosine-protein kinase</keyword>
<reference evidence="12" key="1">
    <citation type="journal article" date="2019" name="Int. J. Syst. Evol. Microbiol.">
        <title>The Global Catalogue of Microorganisms (GCM) 10K type strain sequencing project: providing services to taxonomists for standard genome sequencing and annotation.</title>
        <authorList>
            <consortium name="The Broad Institute Genomics Platform"/>
            <consortium name="The Broad Institute Genome Sequencing Center for Infectious Disease"/>
            <person name="Wu L."/>
            <person name="Ma J."/>
        </authorList>
    </citation>
    <scope>NUCLEOTIDE SEQUENCE [LARGE SCALE GENOMIC DNA]</scope>
    <source>
        <strain evidence="12">CCM 7491</strain>
    </source>
</reference>
<dbReference type="InterPro" id="IPR005702">
    <property type="entry name" value="Wzc-like_C"/>
</dbReference>
<evidence type="ECO:0000256" key="9">
    <source>
        <dbReference type="SAM" id="MobiDB-lite"/>
    </source>
</evidence>
<accession>A0ABV7NFF3</accession>
<evidence type="ECO:0000256" key="7">
    <source>
        <dbReference type="ARBA" id="ARBA00023137"/>
    </source>
</evidence>
<evidence type="ECO:0000313" key="12">
    <source>
        <dbReference type="Proteomes" id="UP001595681"/>
    </source>
</evidence>
<dbReference type="InterPro" id="IPR050445">
    <property type="entry name" value="Bact_polysacc_biosynth/exp"/>
</dbReference>
<feature type="domain" description="AAA" evidence="10">
    <location>
        <begin position="114"/>
        <end position="259"/>
    </location>
</feature>
<comment type="caution">
    <text evidence="11">The sequence shown here is derived from an EMBL/GenBank/DDBJ whole genome shotgun (WGS) entry which is preliminary data.</text>
</comment>
<evidence type="ECO:0000256" key="4">
    <source>
        <dbReference type="ARBA" id="ARBA00022741"/>
    </source>
</evidence>
<dbReference type="GO" id="GO:0004715">
    <property type="term" value="F:non-membrane spanning protein tyrosine kinase activity"/>
    <property type="evidence" value="ECO:0007669"/>
    <property type="project" value="UniProtKB-EC"/>
</dbReference>
<evidence type="ECO:0000259" key="10">
    <source>
        <dbReference type="Pfam" id="PF13614"/>
    </source>
</evidence>
<evidence type="ECO:0000256" key="5">
    <source>
        <dbReference type="ARBA" id="ARBA00022777"/>
    </source>
</evidence>
<proteinExistence type="inferred from homology"/>
<feature type="region of interest" description="Disordered" evidence="9">
    <location>
        <begin position="1"/>
        <end position="36"/>
    </location>
</feature>
<evidence type="ECO:0000256" key="8">
    <source>
        <dbReference type="ARBA" id="ARBA00051245"/>
    </source>
</evidence>
<keyword evidence="12" id="KW-1185">Reference proteome</keyword>
<dbReference type="InterPro" id="IPR027417">
    <property type="entry name" value="P-loop_NTPase"/>
</dbReference>
<gene>
    <name evidence="11" type="ORF">ACFOKF_08085</name>
</gene>
<keyword evidence="5 11" id="KW-0418">Kinase</keyword>
<evidence type="ECO:0000256" key="6">
    <source>
        <dbReference type="ARBA" id="ARBA00022840"/>
    </source>
</evidence>
<keyword evidence="6" id="KW-0067">ATP-binding</keyword>
<dbReference type="InterPro" id="IPR025669">
    <property type="entry name" value="AAA_dom"/>
</dbReference>
<keyword evidence="4" id="KW-0547">Nucleotide-binding</keyword>
<keyword evidence="3 11" id="KW-0808">Transferase</keyword>
<sequence length="276" mass="29960">MMNDSNPQPNGAKEDNSDMNTPYSENEAERVEAVEPEMIEAEADALGTPADPIDTVVGGAQDELRFRVSDKVVVLSDPTSGEAEAIAAVRTHLLAHHVRAGRRGLAVCAPNSKSGSTFMSVNLAVSLARAGIKTLLIDADMRSPAIHKMIVPSREVPSLRDCLADTNVNYGDIIQEEVLPSLSIIYAGRSSTRAQELLSGQRFKSLLDLCMREFEVTIIDTPASNSNADGRRIASVVRYCIIVARKDKTYVSDVEALIEEMKSDKVNVIGTILNEF</sequence>
<dbReference type="CDD" id="cd05387">
    <property type="entry name" value="BY-kinase"/>
    <property type="match status" value="1"/>
</dbReference>
<dbReference type="RefSeq" id="WP_380794780.1">
    <property type="nucleotide sequence ID" value="NZ_JBHRVU010000004.1"/>
</dbReference>
<dbReference type="EC" id="2.7.10.2" evidence="2"/>
<protein>
    <recommendedName>
        <fullName evidence="2">non-specific protein-tyrosine kinase</fullName>
        <ecNumber evidence="2">2.7.10.2</ecNumber>
    </recommendedName>
</protein>
<dbReference type="Proteomes" id="UP001595681">
    <property type="component" value="Unassembled WGS sequence"/>
</dbReference>
<comment type="similarity">
    <text evidence="1">Belongs to the CpsD/CapB family.</text>
</comment>
<dbReference type="Gene3D" id="3.40.50.300">
    <property type="entry name" value="P-loop containing nucleotide triphosphate hydrolases"/>
    <property type="match status" value="1"/>
</dbReference>
<dbReference type="PANTHER" id="PTHR32309:SF13">
    <property type="entry name" value="FERRIC ENTEROBACTIN TRANSPORT PROTEIN FEPE"/>
    <property type="match status" value="1"/>
</dbReference>
<organism evidence="11 12">
    <name type="scientific">Sphingobium rhizovicinum</name>
    <dbReference type="NCBI Taxonomy" id="432308"/>
    <lineage>
        <taxon>Bacteria</taxon>
        <taxon>Pseudomonadati</taxon>
        <taxon>Pseudomonadota</taxon>
        <taxon>Alphaproteobacteria</taxon>
        <taxon>Sphingomonadales</taxon>
        <taxon>Sphingomonadaceae</taxon>
        <taxon>Sphingobium</taxon>
    </lineage>
</organism>